<evidence type="ECO:0000256" key="5">
    <source>
        <dbReference type="ARBA" id="ARBA00022448"/>
    </source>
</evidence>
<evidence type="ECO:0000256" key="2">
    <source>
        <dbReference type="ARBA" id="ARBA00009696"/>
    </source>
</evidence>
<evidence type="ECO:0000256" key="8">
    <source>
        <dbReference type="ARBA" id="ARBA00023136"/>
    </source>
</evidence>
<keyword evidence="11 13" id="KW-0998">Cell outer membrane</keyword>
<evidence type="ECO:0000256" key="10">
    <source>
        <dbReference type="ARBA" id="ARBA00023186"/>
    </source>
</evidence>
<evidence type="ECO:0000256" key="4">
    <source>
        <dbReference type="ARBA" id="ARBA00016202"/>
    </source>
</evidence>
<sequence length="196" mass="21563">MFSSIRVSVLALFLALLAGCATAPAPTTEWQSHHDALGSIDSYTARGKVAFIAPSTRFSANLYWRHSPAQSQLRLTNFLGTTLLSLTMNEQGAVLIDDQGKRYQDTDPARLVTYLTGAHLPIDALAPWLIGLPRAQDSFSLGPDNRVAILKGAKGWDIDYQDYSADTQPALPTRITLTRDQQTVKLMISDWTLDND</sequence>
<dbReference type="InterPro" id="IPR029046">
    <property type="entry name" value="LolA/LolB/LppX"/>
</dbReference>
<keyword evidence="9 13" id="KW-0564">Palmitate</keyword>
<comment type="similarity">
    <text evidence="2 13">Belongs to the LolB family.</text>
</comment>
<comment type="subunit">
    <text evidence="3 13">Monomer.</text>
</comment>
<dbReference type="EMBL" id="CP114588">
    <property type="protein sequence ID" value="WBA09344.1"/>
    <property type="molecule type" value="Genomic_DNA"/>
</dbReference>
<dbReference type="SUPFAM" id="SSF89392">
    <property type="entry name" value="Prokaryotic lipoproteins and lipoprotein localization factors"/>
    <property type="match status" value="1"/>
</dbReference>
<keyword evidence="10 13" id="KW-0143">Chaperone</keyword>
<evidence type="ECO:0000256" key="14">
    <source>
        <dbReference type="SAM" id="SignalP"/>
    </source>
</evidence>
<keyword evidence="5 13" id="KW-0813">Transport</keyword>
<accession>A0AA47LRY0</accession>
<comment type="function">
    <text evidence="13">Plays a critical role in the incorporation of lipoproteins in the outer membrane after they are released by the LolA protein.</text>
</comment>
<protein>
    <recommendedName>
        <fullName evidence="4 13">Outer-membrane lipoprotein LolB</fullName>
    </recommendedName>
</protein>
<proteinExistence type="inferred from homology"/>
<dbReference type="AlphaFoldDB" id="A0AA47LRY0"/>
<keyword evidence="12 13" id="KW-0449">Lipoprotein</keyword>
<dbReference type="GO" id="GO:0009279">
    <property type="term" value="C:cell outer membrane"/>
    <property type="evidence" value="ECO:0007669"/>
    <property type="project" value="UniProtKB-SubCell"/>
</dbReference>
<reference evidence="15" key="1">
    <citation type="submission" date="2022-09" db="EMBL/GenBank/DDBJ databases">
        <authorList>
            <person name="Li Z.-J."/>
        </authorList>
    </citation>
    <scope>NUCLEOTIDE SEQUENCE</scope>
    <source>
        <strain evidence="15">TGB11</strain>
    </source>
</reference>
<keyword evidence="6 13" id="KW-0732">Signal</keyword>
<evidence type="ECO:0000256" key="13">
    <source>
        <dbReference type="HAMAP-Rule" id="MF_00233"/>
    </source>
</evidence>
<evidence type="ECO:0000313" key="16">
    <source>
        <dbReference type="Proteomes" id="UP001164748"/>
    </source>
</evidence>
<feature type="signal peptide" evidence="14">
    <location>
        <begin position="1"/>
        <end position="23"/>
    </location>
</feature>
<keyword evidence="8 13" id="KW-0472">Membrane</keyword>
<name>A0AA47LRY0_9GAMM</name>
<dbReference type="GO" id="GO:0015031">
    <property type="term" value="P:protein transport"/>
    <property type="evidence" value="ECO:0007669"/>
    <property type="project" value="UniProtKB-KW"/>
</dbReference>
<dbReference type="CDD" id="cd16326">
    <property type="entry name" value="LolB"/>
    <property type="match status" value="1"/>
</dbReference>
<evidence type="ECO:0000256" key="12">
    <source>
        <dbReference type="ARBA" id="ARBA00023288"/>
    </source>
</evidence>
<dbReference type="PROSITE" id="PS51257">
    <property type="entry name" value="PROKAR_LIPOPROTEIN"/>
    <property type="match status" value="1"/>
</dbReference>
<dbReference type="RefSeq" id="WP_269579539.1">
    <property type="nucleotide sequence ID" value="NZ_CP114588.1"/>
</dbReference>
<dbReference type="HAMAP" id="MF_00233">
    <property type="entry name" value="LolB"/>
    <property type="match status" value="1"/>
</dbReference>
<evidence type="ECO:0000256" key="1">
    <source>
        <dbReference type="ARBA" id="ARBA00004459"/>
    </source>
</evidence>
<evidence type="ECO:0000256" key="7">
    <source>
        <dbReference type="ARBA" id="ARBA00022927"/>
    </source>
</evidence>
<evidence type="ECO:0000256" key="11">
    <source>
        <dbReference type="ARBA" id="ARBA00023237"/>
    </source>
</evidence>
<feature type="chain" id="PRO_5041453312" description="Outer-membrane lipoprotein LolB" evidence="14">
    <location>
        <begin position="24"/>
        <end position="196"/>
    </location>
</feature>
<dbReference type="Pfam" id="PF03550">
    <property type="entry name" value="LolB"/>
    <property type="match status" value="1"/>
</dbReference>
<dbReference type="InterPro" id="IPR004565">
    <property type="entry name" value="OM_lipoprot_LolB"/>
</dbReference>
<evidence type="ECO:0000313" key="15">
    <source>
        <dbReference type="EMBL" id="WBA09344.1"/>
    </source>
</evidence>
<dbReference type="GO" id="GO:0044874">
    <property type="term" value="P:lipoprotein localization to outer membrane"/>
    <property type="evidence" value="ECO:0007669"/>
    <property type="project" value="UniProtKB-UniRule"/>
</dbReference>
<comment type="subcellular location">
    <subcellularLocation>
        <location evidence="1 13">Cell outer membrane</location>
        <topology evidence="1 13">Lipid-anchor</topology>
    </subcellularLocation>
</comment>
<evidence type="ECO:0000256" key="3">
    <source>
        <dbReference type="ARBA" id="ARBA00011245"/>
    </source>
</evidence>
<gene>
    <name evidence="13 15" type="primary">lolB</name>
    <name evidence="15" type="ORF">N8M53_03800</name>
</gene>
<dbReference type="NCBIfam" id="TIGR00548">
    <property type="entry name" value="lolB"/>
    <property type="match status" value="1"/>
</dbReference>
<dbReference type="Proteomes" id="UP001164748">
    <property type="component" value="Chromosome"/>
</dbReference>
<evidence type="ECO:0000256" key="6">
    <source>
        <dbReference type="ARBA" id="ARBA00022729"/>
    </source>
</evidence>
<evidence type="ECO:0000256" key="9">
    <source>
        <dbReference type="ARBA" id="ARBA00023139"/>
    </source>
</evidence>
<keyword evidence="7 13" id="KW-0653">Protein transport</keyword>
<dbReference type="Gene3D" id="2.50.20.10">
    <property type="entry name" value="Lipoprotein localisation LolA/LolB/LppX"/>
    <property type="match status" value="1"/>
</dbReference>
<organism evidence="15 16">
    <name type="scientific">Salinivibrio kushneri</name>
    <dbReference type="NCBI Taxonomy" id="1908198"/>
    <lineage>
        <taxon>Bacteria</taxon>
        <taxon>Pseudomonadati</taxon>
        <taxon>Pseudomonadota</taxon>
        <taxon>Gammaproteobacteria</taxon>
        <taxon>Vibrionales</taxon>
        <taxon>Vibrionaceae</taxon>
        <taxon>Salinivibrio</taxon>
    </lineage>
</organism>